<feature type="region of interest" description="Disordered" evidence="1">
    <location>
        <begin position="23"/>
        <end position="53"/>
    </location>
</feature>
<sequence>MVGFDLPDAPARGLFQTRRGGLLVAPGNRPVQPPNDVGPLPTPASTPTPARSGRERLIITPPISSTPPLLERLERLQGPALESVVKRLVVQEARRSVVILSRWPGEGRTTLIRLLERARRRIAPHLDSCIIESTTMADSSLPDPIADERTVRWIDAGPQPDQPGAATFARCLDLLSPGDAALIVQRVGFTKERSLNELVEWVHTRDLTLVGIVRTFQPSTEPASNQSSDPHP</sequence>
<accession>E8R296</accession>
<dbReference type="AlphaFoldDB" id="E8R296"/>
<organism evidence="2 3">
    <name type="scientific">Isosphaera pallida (strain ATCC 43644 / DSM 9630 / IS1B)</name>
    <dbReference type="NCBI Taxonomy" id="575540"/>
    <lineage>
        <taxon>Bacteria</taxon>
        <taxon>Pseudomonadati</taxon>
        <taxon>Planctomycetota</taxon>
        <taxon>Planctomycetia</taxon>
        <taxon>Isosphaerales</taxon>
        <taxon>Isosphaeraceae</taxon>
        <taxon>Isosphaera</taxon>
    </lineage>
</organism>
<reference key="1">
    <citation type="submission" date="2010-11" db="EMBL/GenBank/DDBJ databases">
        <title>The complete sequence of chromosome of Isophaera pallida ATCC 43644.</title>
        <authorList>
            <consortium name="US DOE Joint Genome Institute (JGI-PGF)"/>
            <person name="Lucas S."/>
            <person name="Copeland A."/>
            <person name="Lapidus A."/>
            <person name="Bruce D."/>
            <person name="Goodwin L."/>
            <person name="Pitluck S."/>
            <person name="Kyrpides N."/>
            <person name="Mavromatis K."/>
            <person name="Pagani I."/>
            <person name="Ivanova N."/>
            <person name="Saunders E."/>
            <person name="Brettin T."/>
            <person name="Detter J.C."/>
            <person name="Han C."/>
            <person name="Tapia R."/>
            <person name="Land M."/>
            <person name="Hauser L."/>
            <person name="Markowitz V."/>
            <person name="Cheng J.-F."/>
            <person name="Hugenholtz P."/>
            <person name="Woyke T."/>
            <person name="Wu D."/>
            <person name="Eisen J.A."/>
        </authorList>
    </citation>
    <scope>NUCLEOTIDE SEQUENCE</scope>
    <source>
        <strain>ATCC 43644</strain>
    </source>
</reference>
<dbReference type="EMBL" id="CP002353">
    <property type="protein sequence ID" value="ADV63526.1"/>
    <property type="molecule type" value="Genomic_DNA"/>
</dbReference>
<name>E8R296_ISOPI</name>
<dbReference type="RefSeq" id="WP_013565814.1">
    <property type="nucleotide sequence ID" value="NC_014962.1"/>
</dbReference>
<dbReference type="KEGG" id="ipa:Isop_2961"/>
<protein>
    <submittedName>
        <fullName evidence="2">Uncharacterized protein</fullName>
    </submittedName>
</protein>
<keyword evidence="3" id="KW-1185">Reference proteome</keyword>
<evidence type="ECO:0000256" key="1">
    <source>
        <dbReference type="SAM" id="MobiDB-lite"/>
    </source>
</evidence>
<dbReference type="InParanoid" id="E8R296"/>
<proteinExistence type="predicted"/>
<evidence type="ECO:0000313" key="3">
    <source>
        <dbReference type="Proteomes" id="UP000008631"/>
    </source>
</evidence>
<dbReference type="HOGENOM" id="CLU_1193533_0_0_0"/>
<reference evidence="2 3" key="2">
    <citation type="journal article" date="2011" name="Stand. Genomic Sci.">
        <title>Complete genome sequence of Isosphaera pallida type strain (IS1B).</title>
        <authorList>
            <consortium name="US DOE Joint Genome Institute (JGI-PGF)"/>
            <person name="Goker M."/>
            <person name="Cleland D."/>
            <person name="Saunders E."/>
            <person name="Lapidus A."/>
            <person name="Nolan M."/>
            <person name="Lucas S."/>
            <person name="Hammon N."/>
            <person name="Deshpande S."/>
            <person name="Cheng J.F."/>
            <person name="Tapia R."/>
            <person name="Han C."/>
            <person name="Goodwin L."/>
            <person name="Pitluck S."/>
            <person name="Liolios K."/>
            <person name="Pagani I."/>
            <person name="Ivanova N."/>
            <person name="Mavromatis K."/>
            <person name="Pati A."/>
            <person name="Chen A."/>
            <person name="Palaniappan K."/>
            <person name="Land M."/>
            <person name="Hauser L."/>
            <person name="Chang Y.J."/>
            <person name="Jeffries C.D."/>
            <person name="Detter J.C."/>
            <person name="Beck B."/>
            <person name="Woyke T."/>
            <person name="Bristow J."/>
            <person name="Eisen J.A."/>
            <person name="Markowitz V."/>
            <person name="Hugenholtz P."/>
            <person name="Kyrpides N.C."/>
            <person name="Klenk H.P."/>
        </authorList>
    </citation>
    <scope>NUCLEOTIDE SEQUENCE [LARGE SCALE GENOMIC DNA]</scope>
    <source>
        <strain evidence="3">ATCC 43644 / DSM 9630 / IS1B</strain>
    </source>
</reference>
<dbReference type="Proteomes" id="UP000008631">
    <property type="component" value="Chromosome"/>
</dbReference>
<evidence type="ECO:0000313" key="2">
    <source>
        <dbReference type="EMBL" id="ADV63526.1"/>
    </source>
</evidence>
<gene>
    <name evidence="2" type="ordered locus">Isop_2961</name>
</gene>